<sequence>MNPPPSAGGATAGFPTLHPEIIDSHILGRLDGPALASVACCSVALRRHSSDQSLWLSICHSTWPATASPRLSQLISTFPGGGPRAFFSHAFPLFSKLPLTHPPSSPPEILSAVDIHYDGKLIFTKLHSTDTSSDWFRCSPFRADLIELKEAAPAAVKSSAGVGNGGMHEGLMTLSWIVVDPVGRRAANLSSHEPVSVRRHWLTGELEVRFGSVFSGRDGGHVMCGIVVTCGGEMEVREVRMEMEDMDGKHLNGEESLVILQGALEAEKGTGKNRAAEARRRYEEFEEMKSERRERESDGGDDDEENDEHHRDEGGDYGAAHPLAEVIELLANSEPIGVRVAVVGQIMSRRRAPITAGRAMHTMEKGTERMREIVVAGLELEELCEEGKRLLGGRHGDGGRHSRSHCAHTEDEVEHSSAPLVSTRPPVVVDGSCKERRLPFAFPARVAHFDGGGITLLHCLEWMDY</sequence>
<dbReference type="Proteomes" id="UP000298416">
    <property type="component" value="Unassembled WGS sequence"/>
</dbReference>
<dbReference type="PANTHER" id="PTHR33736:SF13">
    <property type="entry name" value="OS11G0155100 PROTEIN"/>
    <property type="match status" value="1"/>
</dbReference>
<organism evidence="2">
    <name type="scientific">Salvia splendens</name>
    <name type="common">Scarlet sage</name>
    <dbReference type="NCBI Taxonomy" id="180675"/>
    <lineage>
        <taxon>Eukaryota</taxon>
        <taxon>Viridiplantae</taxon>
        <taxon>Streptophyta</taxon>
        <taxon>Embryophyta</taxon>
        <taxon>Tracheophyta</taxon>
        <taxon>Spermatophyta</taxon>
        <taxon>Magnoliopsida</taxon>
        <taxon>eudicotyledons</taxon>
        <taxon>Gunneridae</taxon>
        <taxon>Pentapetalae</taxon>
        <taxon>asterids</taxon>
        <taxon>lamiids</taxon>
        <taxon>Lamiales</taxon>
        <taxon>Lamiaceae</taxon>
        <taxon>Nepetoideae</taxon>
        <taxon>Mentheae</taxon>
        <taxon>Salviinae</taxon>
        <taxon>Salvia</taxon>
        <taxon>Salvia subgen. Calosphace</taxon>
        <taxon>core Calosphace</taxon>
    </lineage>
</organism>
<evidence type="ECO:0008006" key="4">
    <source>
        <dbReference type="Google" id="ProtNLM"/>
    </source>
</evidence>
<dbReference type="InterPro" id="IPR036047">
    <property type="entry name" value="F-box-like_dom_sf"/>
</dbReference>
<evidence type="ECO:0000313" key="2">
    <source>
        <dbReference type="EMBL" id="KAG6403851.1"/>
    </source>
</evidence>
<evidence type="ECO:0000256" key="1">
    <source>
        <dbReference type="SAM" id="MobiDB-lite"/>
    </source>
</evidence>
<comment type="caution">
    <text evidence="2">The sequence shown here is derived from an EMBL/GenBank/DDBJ whole genome shotgun (WGS) entry which is preliminary data.</text>
</comment>
<dbReference type="AlphaFoldDB" id="A0A8X8WZ86"/>
<gene>
    <name evidence="2" type="ORF">SASPL_136084</name>
</gene>
<dbReference type="SUPFAM" id="SSF81383">
    <property type="entry name" value="F-box domain"/>
    <property type="match status" value="1"/>
</dbReference>
<feature type="region of interest" description="Disordered" evidence="1">
    <location>
        <begin position="268"/>
        <end position="318"/>
    </location>
</feature>
<dbReference type="PANTHER" id="PTHR33736">
    <property type="entry name" value="F-BOX PROTEIN-RELATED"/>
    <property type="match status" value="1"/>
</dbReference>
<dbReference type="EMBL" id="PNBA02000013">
    <property type="protein sequence ID" value="KAG6403851.1"/>
    <property type="molecule type" value="Genomic_DNA"/>
</dbReference>
<reference evidence="2" key="2">
    <citation type="submission" date="2020-08" db="EMBL/GenBank/DDBJ databases">
        <title>Plant Genome Project.</title>
        <authorList>
            <person name="Zhang R.-G."/>
        </authorList>
    </citation>
    <scope>NUCLEOTIDE SEQUENCE</scope>
    <source>
        <strain evidence="2">Huo1</strain>
        <tissue evidence="2">Leaf</tissue>
    </source>
</reference>
<feature type="region of interest" description="Disordered" evidence="1">
    <location>
        <begin position="394"/>
        <end position="419"/>
    </location>
</feature>
<protein>
    <recommendedName>
        <fullName evidence="4">F-box domain-containing protein</fullName>
    </recommendedName>
</protein>
<name>A0A8X8WZ86_SALSN</name>
<proteinExistence type="predicted"/>
<reference evidence="2" key="1">
    <citation type="submission" date="2018-01" db="EMBL/GenBank/DDBJ databases">
        <authorList>
            <person name="Mao J.F."/>
        </authorList>
    </citation>
    <scope>NUCLEOTIDE SEQUENCE</scope>
    <source>
        <strain evidence="2">Huo1</strain>
        <tissue evidence="2">Leaf</tissue>
    </source>
</reference>
<dbReference type="InterPro" id="IPR045283">
    <property type="entry name" value="AT3G44326-like"/>
</dbReference>
<accession>A0A8X8WZ86</accession>
<keyword evidence="3" id="KW-1185">Reference proteome</keyword>
<evidence type="ECO:0000313" key="3">
    <source>
        <dbReference type="Proteomes" id="UP000298416"/>
    </source>
</evidence>
<feature type="compositionally biased region" description="Basic and acidic residues" evidence="1">
    <location>
        <begin position="268"/>
        <end position="298"/>
    </location>
</feature>